<name>A0AB39CE04_9VIRU</name>
<organism evidence="1">
    <name type="scientific">Pseudomonas phage HRDY3</name>
    <dbReference type="NCBI Taxonomy" id="3236930"/>
    <lineage>
        <taxon>Viruses</taxon>
    </lineage>
</organism>
<proteinExistence type="predicted"/>
<dbReference type="EMBL" id="PQ015379">
    <property type="protein sequence ID" value="XDJ15072.1"/>
    <property type="molecule type" value="Genomic_DNA"/>
</dbReference>
<evidence type="ECO:0000313" key="1">
    <source>
        <dbReference type="EMBL" id="XDJ15072.1"/>
    </source>
</evidence>
<protein>
    <submittedName>
        <fullName evidence="1">Uncharacterized protein</fullName>
    </submittedName>
</protein>
<accession>A0AB39CE04</accession>
<reference evidence="1" key="1">
    <citation type="submission" date="2024-07" db="EMBL/GenBank/DDBJ databases">
        <authorList>
            <person name="Bringhurst R.M."/>
            <person name="Homer T.E."/>
        </authorList>
    </citation>
    <scope>NUCLEOTIDE SEQUENCE</scope>
</reference>
<sequence>MELMLALAAVDNSARISEGIRNIFKKSYTSLFANVFPQVIDIEDRKKSDIKLVREMDKDYSPIVVQVEDRNHQRVTFVYAVPTMGQFLHIPNPTKAYLIFNEKVSAFALEPRVVQVRGTDYAIAASVARRAPSYIEFGAK</sequence>